<dbReference type="RefSeq" id="WP_089668505.1">
    <property type="nucleotide sequence ID" value="NZ_FOJA01000001.1"/>
</dbReference>
<protein>
    <submittedName>
        <fullName evidence="3">Uncharacterized protein</fullName>
    </submittedName>
</protein>
<dbReference type="STRING" id="355548.SAMN04487945_1262"/>
<keyword evidence="4" id="KW-1185">Reference proteome</keyword>
<organism evidence="3 4">
    <name type="scientific">Halobacterium jilantaiense</name>
    <dbReference type="NCBI Taxonomy" id="355548"/>
    <lineage>
        <taxon>Archaea</taxon>
        <taxon>Methanobacteriati</taxon>
        <taxon>Methanobacteriota</taxon>
        <taxon>Stenosarchaea group</taxon>
        <taxon>Halobacteria</taxon>
        <taxon>Halobacteriales</taxon>
        <taxon>Halobacteriaceae</taxon>
        <taxon>Halobacterium</taxon>
    </lineage>
</organism>
<proteinExistence type="predicted"/>
<dbReference type="PROSITE" id="PS51257">
    <property type="entry name" value="PROKAR_LIPOPROTEIN"/>
    <property type="match status" value="1"/>
</dbReference>
<evidence type="ECO:0000313" key="4">
    <source>
        <dbReference type="Proteomes" id="UP000198518"/>
    </source>
</evidence>
<evidence type="ECO:0000256" key="1">
    <source>
        <dbReference type="ARBA" id="ARBA00022729"/>
    </source>
</evidence>
<accession>A0A1I0P0W1</accession>
<keyword evidence="1" id="KW-0732">Signal</keyword>
<sequence>MNRRELLKLSAVSIPAATAGCSMLSSGDGDGEDGADGTETPDVTTTDGPAAFGNVAVAVPEDPVVGAEFSPSVTVANVGGESGPFTGTLAVSGANQETNVDVETDAVDPGETITVDVGPLTLDAAGEYEFALPNHDAAATARVGPATAPVGEPVSFGDDLRVTVEDITLTESVFGQTTYSGTFSSEPRLTAFGAATGDVLAIVRVSAENTGTSTTSASPGTFQLADGEWYADTQGLPDSLVGEDGSWFADGGLPEIAPSDRVTGYLFGTVPRDAARSTVTVQAQLTGSGTLPERAWELEPADGSERSLPNVSVESVDTPDQPLVGRRYDVEVTLRNEGDADGTFRDVVQWGDEWTQATSADGDADLDADVPIGGSIETTVPAGKTTTTLTSYSVYTQQFSYRLAGAGTEWTVEFTPAELEFGEAVLAEGNTDIEVRGLRLQDELTVYDDFQDEESQVSPGDGNQYAAVEVHLTRRDEDADASEFDYSGFDLVADGAHVGESTYVGDEVLEDWYEATGDITASSSVSGWYLMEAPAEYTMSDLVVEFEQKTGLYDRYEPLIATWE</sequence>
<gene>
    <name evidence="3" type="ORF">SAMN04487945_1262</name>
</gene>
<dbReference type="Proteomes" id="UP000198518">
    <property type="component" value="Unassembled WGS sequence"/>
</dbReference>
<dbReference type="AlphaFoldDB" id="A0A1I0P0W1"/>
<feature type="region of interest" description="Disordered" evidence="2">
    <location>
        <begin position="23"/>
        <end position="47"/>
    </location>
</feature>
<dbReference type="EMBL" id="FOJA01000001">
    <property type="protein sequence ID" value="SEW07108.1"/>
    <property type="molecule type" value="Genomic_DNA"/>
</dbReference>
<evidence type="ECO:0000313" key="3">
    <source>
        <dbReference type="EMBL" id="SEW07108.1"/>
    </source>
</evidence>
<dbReference type="Gene3D" id="2.60.40.1240">
    <property type="match status" value="1"/>
</dbReference>
<dbReference type="InterPro" id="IPR029050">
    <property type="entry name" value="Immunoprotect_excell_Ig-like"/>
</dbReference>
<name>A0A1I0P0W1_9EURY</name>
<reference evidence="3 4" key="1">
    <citation type="submission" date="2016-10" db="EMBL/GenBank/DDBJ databases">
        <authorList>
            <person name="de Groot N.N."/>
        </authorList>
    </citation>
    <scope>NUCLEOTIDE SEQUENCE [LARGE SCALE GENOMIC DNA]</scope>
    <source>
        <strain evidence="3 4">CGMCC 1.5337</strain>
    </source>
</reference>
<evidence type="ECO:0000256" key="2">
    <source>
        <dbReference type="SAM" id="MobiDB-lite"/>
    </source>
</evidence>